<protein>
    <submittedName>
        <fullName evidence="2">Solid-state culture-specific ATP-grasp domain-containing protein</fullName>
    </submittedName>
</protein>
<dbReference type="PANTHER" id="PTHR37018:SF1">
    <property type="entry name" value="CULTURE SPECIFIC PROTEIN, PUTATIVE (AFU_ORTHOLOGUE AFUA_2G00130)-RELATED"/>
    <property type="match status" value="1"/>
</dbReference>
<sequence length="597" mass="65144">MDPIRLPTITLDTTLSDLYRQACPKIAHRQVSQVLCGANSALEFSSHFPRNSKYLYQDSSFNTVGDDAPTTPHASALLQHDLAMKHLSLVPQRDAFISGNTSVVLFHLNDTPTQGSHDRAQAAATMDVLAADQRPRLVFCQGPYHIPAREAGIDLIAYKLVLDGLESGDHDLLVDTDTQWRLNSKEALATSGLPTPRCEVLAVEGHAEDARLCCGRCRCRSLADTNSDNNNPWVTSFVIPEDCQGSRGIWFRKQSNRIYDALSSRPLPFVLKNQQTFGGAGTYLVRTEEERTRLLADLRSGILRRLLSCVTAENAYLRPASLLLSDLVADPIGDYGVTFFVTDGEDGDPIFLAASEQMIENGKAWVGSTIDYTKQDKLRAKFGKLVDRVAKWLRSQGYVGPAGADVLETRPGHAPRGYANGQTNGQTNGHTNGRMNGHTNGTAAVHGEAPANGHTDGATPDGDDLTNGFTNGIQKPSNGTADTKDDGDSDQDLSCFHIVDLNVRTSGSLALPLLRTHFTSRGLNNASSFTISVRRKREDFLRMFREEFESGRMCIISWYEDPDSDISLGDVAVGGEDGEGLARAVQRVRDATDGITF</sequence>
<gene>
    <name evidence="2" type="ORF">SODALDRAFT_332455</name>
</gene>
<dbReference type="OrthoDB" id="5946236at2759"/>
<dbReference type="Proteomes" id="UP000272025">
    <property type="component" value="Unassembled WGS sequence"/>
</dbReference>
<dbReference type="GeneID" id="39580190"/>
<dbReference type="AlphaFoldDB" id="A0A3N2PX72"/>
<dbReference type="PANTHER" id="PTHR37018">
    <property type="entry name" value="CULTURE SPECIFIC PROTEIN, PUTATIVE (AFU_ORTHOLOGUE AFUA_2G00130)-RELATED"/>
    <property type="match status" value="1"/>
</dbReference>
<proteinExistence type="predicted"/>
<dbReference type="SUPFAM" id="SSF56059">
    <property type="entry name" value="Glutathione synthetase ATP-binding domain-like"/>
    <property type="match status" value="1"/>
</dbReference>
<name>A0A3N2PX72_SODAK</name>
<feature type="compositionally biased region" description="Polar residues" evidence="1">
    <location>
        <begin position="420"/>
        <end position="442"/>
    </location>
</feature>
<dbReference type="EMBL" id="ML119054">
    <property type="protein sequence ID" value="ROT39016.1"/>
    <property type="molecule type" value="Genomic_DNA"/>
</dbReference>
<feature type="region of interest" description="Disordered" evidence="1">
    <location>
        <begin position="403"/>
        <end position="489"/>
    </location>
</feature>
<feature type="compositionally biased region" description="Polar residues" evidence="1">
    <location>
        <begin position="467"/>
        <end position="481"/>
    </location>
</feature>
<accession>A0A3N2PX72</accession>
<evidence type="ECO:0000256" key="1">
    <source>
        <dbReference type="SAM" id="MobiDB-lite"/>
    </source>
</evidence>
<organism evidence="2 3">
    <name type="scientific">Sodiomyces alkalinus (strain CBS 110278 / VKM F-3762 / F11)</name>
    <name type="common">Alkaliphilic filamentous fungus</name>
    <dbReference type="NCBI Taxonomy" id="1314773"/>
    <lineage>
        <taxon>Eukaryota</taxon>
        <taxon>Fungi</taxon>
        <taxon>Dikarya</taxon>
        <taxon>Ascomycota</taxon>
        <taxon>Pezizomycotina</taxon>
        <taxon>Sordariomycetes</taxon>
        <taxon>Hypocreomycetidae</taxon>
        <taxon>Glomerellales</taxon>
        <taxon>Plectosphaerellaceae</taxon>
        <taxon>Sodiomyces</taxon>
    </lineage>
</organism>
<keyword evidence="3" id="KW-1185">Reference proteome</keyword>
<evidence type="ECO:0000313" key="2">
    <source>
        <dbReference type="EMBL" id="ROT39016.1"/>
    </source>
</evidence>
<evidence type="ECO:0000313" key="3">
    <source>
        <dbReference type="Proteomes" id="UP000272025"/>
    </source>
</evidence>
<dbReference type="InterPro" id="IPR053269">
    <property type="entry name" value="Asp-Met_ligase"/>
</dbReference>
<dbReference type="STRING" id="1314773.A0A3N2PX72"/>
<dbReference type="RefSeq" id="XP_028466822.1">
    <property type="nucleotide sequence ID" value="XM_028611712.1"/>
</dbReference>
<reference evidence="2 3" key="1">
    <citation type="journal article" date="2018" name="Mol. Ecol.">
        <title>The obligate alkalophilic soda-lake fungus Sodiomyces alkalinus has shifted to a protein diet.</title>
        <authorList>
            <person name="Grum-Grzhimaylo A.A."/>
            <person name="Falkoski D.L."/>
            <person name="van den Heuvel J."/>
            <person name="Valero-Jimenez C.A."/>
            <person name="Min B."/>
            <person name="Choi I.G."/>
            <person name="Lipzen A."/>
            <person name="Daum C.G."/>
            <person name="Aanen D.K."/>
            <person name="Tsang A."/>
            <person name="Henrissat B."/>
            <person name="Bilanenko E.N."/>
            <person name="de Vries R.P."/>
            <person name="van Kan J.A.L."/>
            <person name="Grigoriev I.V."/>
            <person name="Debets A.J.M."/>
        </authorList>
    </citation>
    <scope>NUCLEOTIDE SEQUENCE [LARGE SCALE GENOMIC DNA]</scope>
    <source>
        <strain evidence="2 3">F11</strain>
    </source>
</reference>